<dbReference type="CDD" id="cd18622">
    <property type="entry name" value="GH32_Inu-like"/>
    <property type="match status" value="1"/>
</dbReference>
<sequence>MRFESVHHYAQLFAAMLFVADCMGLNTTSFTSLTATPTSKPRLSTQADPPFGTPVAGDYGGRFRPQVHFSAPKQFMSDPNGLFRDENDTWHLYYQYNPRDLKFGRPHWGHATSQDLYHWENQAVALSPPNDDIGLFSGSIVMDKNNTSGLFPNQTNGVVAIYVGFLSFPVPLIFVCADYEKTLSETLSDGSAGPQTQALAYSRDGGYTFTPFKHNPVIDSEARHFRDPKVVLFQDRWILLVAYSQEFNMGIFSSPNLINWTHESNFSLHGLIGSQWECPNLVHLPYIDEKGQKQNESVWTLFMSIDPGAPLGGSAVQYYPGTFNGTHFKATDSVARTVDSAKDYYAMQFFNGLPKDEAVSMAWASNWQYASEAPTDLEKWRGTMSLPRRHYMTKTEDVGLKLVSWPYNLQHVMGETIASKNSVSKKTIAIDFSEVDSNAIYWEINATGIPGKETIGEPVSLNFTLINPSTLEYVRGGYYFGARHLIDFGGDTPLFLDRGGARGFDNVFFTDKFFVSSAHYHNTWSLSGVLDRSIMEVFLNRGLDTATTLYFTSQPLTVMLLSVSDLPEGMRVSIHVNGLKSAWNDMKSSDGLVHGNQTVEVRGH</sequence>
<dbReference type="EMBL" id="AZGY01000004">
    <property type="protein sequence ID" value="KZZ98777.1"/>
    <property type="molecule type" value="Genomic_DNA"/>
</dbReference>
<dbReference type="OrthoDB" id="202537at2759"/>
<dbReference type="InterPro" id="IPR023296">
    <property type="entry name" value="Glyco_hydro_beta-prop_sf"/>
</dbReference>
<dbReference type="GO" id="GO:0005987">
    <property type="term" value="P:sucrose catabolic process"/>
    <property type="evidence" value="ECO:0007669"/>
    <property type="project" value="TreeGrafter"/>
</dbReference>
<evidence type="ECO:0000256" key="3">
    <source>
        <dbReference type="ARBA" id="ARBA00023295"/>
    </source>
</evidence>
<reference evidence="6 7" key="1">
    <citation type="journal article" date="2016" name="Genome Biol. Evol.">
        <title>Divergent and convergent evolution of fungal pathogenicity.</title>
        <authorList>
            <person name="Shang Y."/>
            <person name="Xiao G."/>
            <person name="Zheng P."/>
            <person name="Cen K."/>
            <person name="Zhan S."/>
            <person name="Wang C."/>
        </authorList>
    </citation>
    <scope>NUCLEOTIDE SEQUENCE [LARGE SCALE GENOMIC DNA]</scope>
    <source>
        <strain evidence="6 7">RCEF 2490</strain>
    </source>
</reference>
<name>A0A168EGN7_9HYPO</name>
<dbReference type="SMART" id="SM00640">
    <property type="entry name" value="Glyco_32"/>
    <property type="match status" value="1"/>
</dbReference>
<proteinExistence type="inferred from homology"/>
<keyword evidence="2" id="KW-0378">Hydrolase</keyword>
<keyword evidence="4" id="KW-0732">Signal</keyword>
<accession>A0A168EGN7</accession>
<feature type="domain" description="Glycosyl hydrolase family 32 N-terminal" evidence="5">
    <location>
        <begin position="68"/>
        <end position="406"/>
    </location>
</feature>
<evidence type="ECO:0000313" key="7">
    <source>
        <dbReference type="Proteomes" id="UP000078544"/>
    </source>
</evidence>
<dbReference type="Proteomes" id="UP000078544">
    <property type="component" value="Unassembled WGS sequence"/>
</dbReference>
<dbReference type="Pfam" id="PF00251">
    <property type="entry name" value="Glyco_hydro_32N"/>
    <property type="match status" value="1"/>
</dbReference>
<dbReference type="InterPro" id="IPR013320">
    <property type="entry name" value="ConA-like_dom_sf"/>
</dbReference>
<feature type="signal peptide" evidence="4">
    <location>
        <begin position="1"/>
        <end position="24"/>
    </location>
</feature>
<dbReference type="SUPFAM" id="SSF75005">
    <property type="entry name" value="Arabinanase/levansucrase/invertase"/>
    <property type="match status" value="1"/>
</dbReference>
<keyword evidence="7" id="KW-1185">Reference proteome</keyword>
<evidence type="ECO:0000256" key="4">
    <source>
        <dbReference type="SAM" id="SignalP"/>
    </source>
</evidence>
<dbReference type="InterPro" id="IPR013148">
    <property type="entry name" value="Glyco_hydro_32_N"/>
</dbReference>
<evidence type="ECO:0000259" key="5">
    <source>
        <dbReference type="Pfam" id="PF00251"/>
    </source>
</evidence>
<keyword evidence="3" id="KW-0326">Glycosidase</keyword>
<dbReference type="GO" id="GO:0004575">
    <property type="term" value="F:sucrose alpha-glucosidase activity"/>
    <property type="evidence" value="ECO:0007669"/>
    <property type="project" value="TreeGrafter"/>
</dbReference>
<organism evidence="6 7">
    <name type="scientific">Moelleriella libera RCEF 2490</name>
    <dbReference type="NCBI Taxonomy" id="1081109"/>
    <lineage>
        <taxon>Eukaryota</taxon>
        <taxon>Fungi</taxon>
        <taxon>Dikarya</taxon>
        <taxon>Ascomycota</taxon>
        <taxon>Pezizomycotina</taxon>
        <taxon>Sordariomycetes</taxon>
        <taxon>Hypocreomycetidae</taxon>
        <taxon>Hypocreales</taxon>
        <taxon>Clavicipitaceae</taxon>
        <taxon>Moelleriella</taxon>
    </lineage>
</organism>
<dbReference type="PANTHER" id="PTHR42800:SF2">
    <property type="entry name" value="INVERTASE-RELATED"/>
    <property type="match status" value="1"/>
</dbReference>
<dbReference type="SUPFAM" id="SSF49899">
    <property type="entry name" value="Concanavalin A-like lectins/glucanases"/>
    <property type="match status" value="1"/>
</dbReference>
<gene>
    <name evidence="6" type="ORF">AAL_02328</name>
</gene>
<dbReference type="GO" id="GO:0000324">
    <property type="term" value="C:fungal-type vacuole"/>
    <property type="evidence" value="ECO:0007669"/>
    <property type="project" value="TreeGrafter"/>
</dbReference>
<dbReference type="STRING" id="1081109.A0A168EGN7"/>
<evidence type="ECO:0000256" key="2">
    <source>
        <dbReference type="ARBA" id="ARBA00022801"/>
    </source>
</evidence>
<evidence type="ECO:0000256" key="1">
    <source>
        <dbReference type="ARBA" id="ARBA00009902"/>
    </source>
</evidence>
<dbReference type="InterPro" id="IPR001362">
    <property type="entry name" value="Glyco_hydro_32"/>
</dbReference>
<comment type="similarity">
    <text evidence="1">Belongs to the glycosyl hydrolase 32 family.</text>
</comment>
<dbReference type="PANTHER" id="PTHR42800">
    <property type="entry name" value="EXOINULINASE INUD (AFU_ORTHOLOGUE AFUA_5G00480)"/>
    <property type="match status" value="1"/>
</dbReference>
<protein>
    <submittedName>
        <fullName evidence="6">Invertase</fullName>
    </submittedName>
</protein>
<dbReference type="AlphaFoldDB" id="A0A168EGN7"/>
<dbReference type="Gene3D" id="2.60.120.560">
    <property type="entry name" value="Exo-inulinase, domain 1"/>
    <property type="match status" value="1"/>
</dbReference>
<dbReference type="Gene3D" id="2.115.10.20">
    <property type="entry name" value="Glycosyl hydrolase domain, family 43"/>
    <property type="match status" value="1"/>
</dbReference>
<feature type="chain" id="PRO_5007896567" evidence="4">
    <location>
        <begin position="25"/>
        <end position="604"/>
    </location>
</feature>
<evidence type="ECO:0000313" key="6">
    <source>
        <dbReference type="EMBL" id="KZZ98777.1"/>
    </source>
</evidence>
<comment type="caution">
    <text evidence="6">The sequence shown here is derived from an EMBL/GenBank/DDBJ whole genome shotgun (WGS) entry which is preliminary data.</text>
</comment>